<gene>
    <name evidence="5" type="ORF">EGT67_10495</name>
</gene>
<evidence type="ECO:0000256" key="3">
    <source>
        <dbReference type="SAM" id="SignalP"/>
    </source>
</evidence>
<dbReference type="Gene3D" id="2.70.70.10">
    <property type="entry name" value="Glucose Permease (Domain IIA)"/>
    <property type="match status" value="1"/>
</dbReference>
<keyword evidence="6" id="KW-1185">Reference proteome</keyword>
<name>A0A438BFR5_9NOCA</name>
<dbReference type="CDD" id="cd12797">
    <property type="entry name" value="M23_peptidase"/>
    <property type="match status" value="1"/>
</dbReference>
<dbReference type="SUPFAM" id="SSF51261">
    <property type="entry name" value="Duplicated hybrid motif"/>
    <property type="match status" value="1"/>
</dbReference>
<organism evidence="5 6">
    <name type="scientific">Prescottella agglutinans</name>
    <dbReference type="NCBI Taxonomy" id="1644129"/>
    <lineage>
        <taxon>Bacteria</taxon>
        <taxon>Bacillati</taxon>
        <taxon>Actinomycetota</taxon>
        <taxon>Actinomycetes</taxon>
        <taxon>Mycobacteriales</taxon>
        <taxon>Nocardiaceae</taxon>
        <taxon>Prescottella</taxon>
    </lineage>
</organism>
<reference evidence="5 6" key="1">
    <citation type="submission" date="2018-11" db="EMBL/GenBank/DDBJ databases">
        <title>Rhodococcus spongicola sp. nov. and Rhodococcus xishaensis sp. nov. from marine sponges.</title>
        <authorList>
            <person name="Li L."/>
            <person name="Lin H.W."/>
        </authorList>
    </citation>
    <scope>NUCLEOTIDE SEQUENCE [LARGE SCALE GENOMIC DNA]</scope>
    <source>
        <strain evidence="5 6">CCTCC AB2014297</strain>
    </source>
</reference>
<accession>A0A438BFR5</accession>
<evidence type="ECO:0000313" key="6">
    <source>
        <dbReference type="Proteomes" id="UP000286208"/>
    </source>
</evidence>
<evidence type="ECO:0000259" key="4">
    <source>
        <dbReference type="Pfam" id="PF01551"/>
    </source>
</evidence>
<dbReference type="PROSITE" id="PS51257">
    <property type="entry name" value="PROKAR_LIPOPROTEIN"/>
    <property type="match status" value="1"/>
</dbReference>
<comment type="caution">
    <text evidence="5">The sequence shown here is derived from an EMBL/GenBank/DDBJ whole genome shotgun (WGS) entry which is preliminary data.</text>
</comment>
<feature type="signal peptide" evidence="3">
    <location>
        <begin position="1"/>
        <end position="29"/>
    </location>
</feature>
<dbReference type="PROSITE" id="PS51318">
    <property type="entry name" value="TAT"/>
    <property type="match status" value="1"/>
</dbReference>
<dbReference type="AlphaFoldDB" id="A0A438BFR5"/>
<dbReference type="OrthoDB" id="5245088at2"/>
<dbReference type="InterPro" id="IPR050570">
    <property type="entry name" value="Cell_wall_metabolism_enzyme"/>
</dbReference>
<feature type="domain" description="M23ase beta-sheet core" evidence="4">
    <location>
        <begin position="75"/>
        <end position="169"/>
    </location>
</feature>
<dbReference type="GO" id="GO:0004222">
    <property type="term" value="F:metalloendopeptidase activity"/>
    <property type="evidence" value="ECO:0007669"/>
    <property type="project" value="TreeGrafter"/>
</dbReference>
<evidence type="ECO:0000256" key="2">
    <source>
        <dbReference type="SAM" id="MobiDB-lite"/>
    </source>
</evidence>
<keyword evidence="1 3" id="KW-0732">Signal</keyword>
<dbReference type="Proteomes" id="UP000286208">
    <property type="component" value="Unassembled WGS sequence"/>
</dbReference>
<evidence type="ECO:0000313" key="5">
    <source>
        <dbReference type="EMBL" id="RVW09860.1"/>
    </source>
</evidence>
<dbReference type="PANTHER" id="PTHR21666">
    <property type="entry name" value="PEPTIDASE-RELATED"/>
    <property type="match status" value="1"/>
</dbReference>
<protein>
    <submittedName>
        <fullName evidence="5">M23 family metallopeptidase</fullName>
    </submittedName>
</protein>
<feature type="chain" id="PRO_5019447357" evidence="3">
    <location>
        <begin position="30"/>
        <end position="190"/>
    </location>
</feature>
<dbReference type="Pfam" id="PF01551">
    <property type="entry name" value="Peptidase_M23"/>
    <property type="match status" value="1"/>
</dbReference>
<proteinExistence type="predicted"/>
<dbReference type="RefSeq" id="WP_127916004.1">
    <property type="nucleotide sequence ID" value="NZ_RKLP01000004.1"/>
</dbReference>
<dbReference type="EMBL" id="RKLP01000004">
    <property type="protein sequence ID" value="RVW09860.1"/>
    <property type="molecule type" value="Genomic_DNA"/>
</dbReference>
<dbReference type="InterPro" id="IPR006311">
    <property type="entry name" value="TAT_signal"/>
</dbReference>
<dbReference type="InterPro" id="IPR011055">
    <property type="entry name" value="Dup_hybrid_motif"/>
</dbReference>
<dbReference type="PANTHER" id="PTHR21666:SF289">
    <property type="entry name" value="L-ALA--D-GLU ENDOPEPTIDASE"/>
    <property type="match status" value="1"/>
</dbReference>
<evidence type="ECO:0000256" key="1">
    <source>
        <dbReference type="ARBA" id="ARBA00022729"/>
    </source>
</evidence>
<feature type="region of interest" description="Disordered" evidence="2">
    <location>
        <begin position="31"/>
        <end position="52"/>
    </location>
</feature>
<sequence length="190" mass="19295">MRFDARAALRVGAAIAVAAACVGAAPAAAAPHASPPAPAAAPAADDARPSFGWPLHPRPRVVRAFEKPAQNWLPGHRGVDLAAAPGQSVLAAGAGTVVFAGTVAGKPVVSVDHPGGLRTTYEPVRAAVTAGRRVDRGTVLGTVVAGHPECAAAACLHWGLRRDREYLDPLPLIRAVPIRLLPTGAGHARG</sequence>
<dbReference type="InterPro" id="IPR016047">
    <property type="entry name" value="M23ase_b-sheet_dom"/>
</dbReference>